<dbReference type="CDD" id="cd00085">
    <property type="entry name" value="HNHc"/>
    <property type="match status" value="1"/>
</dbReference>
<reference evidence="2" key="1">
    <citation type="submission" date="2021-01" db="EMBL/GenBank/DDBJ databases">
        <title>Ramlibacter sp. strain AW1 16S ribosomal RNA gene Genome sequencing and assembly.</title>
        <authorList>
            <person name="Kang M."/>
        </authorList>
    </citation>
    <scope>NUCLEOTIDE SEQUENCE</scope>
    <source>
        <strain evidence="2">AW1</strain>
    </source>
</reference>
<sequence>MPAGDVVAARREYAAHLGVELSGNTQNGERPGHIEWAVANNNHVPDPVQPVNLGSAVPLQVDGRFFIVRRPDGATLMEGALQRVMGSEYERNAAARTACIAAHGCECAVCRFSFEKAYGAMGAGFIHVHHLTPLASQGENHAVDPVRDLIPVCPNCHAMLHRQDPPLEPQKLRELMHG</sequence>
<dbReference type="RefSeq" id="WP_236589977.1">
    <property type="nucleotide sequence ID" value="NZ_JAEQNA010000011.1"/>
</dbReference>
<dbReference type="GO" id="GO:0004519">
    <property type="term" value="F:endonuclease activity"/>
    <property type="evidence" value="ECO:0007669"/>
    <property type="project" value="UniProtKB-KW"/>
</dbReference>
<dbReference type="GO" id="GO:0003676">
    <property type="term" value="F:nucleic acid binding"/>
    <property type="evidence" value="ECO:0007669"/>
    <property type="project" value="InterPro"/>
</dbReference>
<comment type="caution">
    <text evidence="2">The sequence shown here is derived from an EMBL/GenBank/DDBJ whole genome shotgun (WGS) entry which is preliminary data.</text>
</comment>
<organism evidence="2 3">
    <name type="scientific">Ramlibacter aurantiacus</name>
    <dbReference type="NCBI Taxonomy" id="2801330"/>
    <lineage>
        <taxon>Bacteria</taxon>
        <taxon>Pseudomonadati</taxon>
        <taxon>Pseudomonadota</taxon>
        <taxon>Betaproteobacteria</taxon>
        <taxon>Burkholderiales</taxon>
        <taxon>Comamonadaceae</taxon>
        <taxon>Ramlibacter</taxon>
    </lineage>
</organism>
<protein>
    <submittedName>
        <fullName evidence="2">HNH endonuclease</fullName>
    </submittedName>
</protein>
<accession>A0A937D8H6</accession>
<evidence type="ECO:0000313" key="2">
    <source>
        <dbReference type="EMBL" id="MBL0423068.1"/>
    </source>
</evidence>
<proteinExistence type="predicted"/>
<dbReference type="Proteomes" id="UP000613011">
    <property type="component" value="Unassembled WGS sequence"/>
</dbReference>
<dbReference type="GO" id="GO:0008270">
    <property type="term" value="F:zinc ion binding"/>
    <property type="evidence" value="ECO:0007669"/>
    <property type="project" value="InterPro"/>
</dbReference>
<evidence type="ECO:0000259" key="1">
    <source>
        <dbReference type="Pfam" id="PF01844"/>
    </source>
</evidence>
<dbReference type="InterPro" id="IPR003615">
    <property type="entry name" value="HNH_nuc"/>
</dbReference>
<keyword evidence="3" id="KW-1185">Reference proteome</keyword>
<dbReference type="Gene3D" id="1.10.30.50">
    <property type="match status" value="1"/>
</dbReference>
<dbReference type="EMBL" id="JAEQNA010000011">
    <property type="protein sequence ID" value="MBL0423068.1"/>
    <property type="molecule type" value="Genomic_DNA"/>
</dbReference>
<name>A0A937D8H6_9BURK</name>
<keyword evidence="2" id="KW-0255">Endonuclease</keyword>
<dbReference type="InterPro" id="IPR002711">
    <property type="entry name" value="HNH"/>
</dbReference>
<evidence type="ECO:0000313" key="3">
    <source>
        <dbReference type="Proteomes" id="UP000613011"/>
    </source>
</evidence>
<gene>
    <name evidence="2" type="ORF">JI739_22210</name>
</gene>
<keyword evidence="2" id="KW-0540">Nuclease</keyword>
<keyword evidence="2" id="KW-0378">Hydrolase</keyword>
<dbReference type="Pfam" id="PF01844">
    <property type="entry name" value="HNH"/>
    <property type="match status" value="1"/>
</dbReference>
<dbReference type="AlphaFoldDB" id="A0A937D8H6"/>
<feature type="domain" description="HNH" evidence="1">
    <location>
        <begin position="107"/>
        <end position="162"/>
    </location>
</feature>